<name>A0A0J8DAS4_CLOCY</name>
<reference evidence="2 3" key="1">
    <citation type="submission" date="2015-06" db="EMBL/GenBank/DDBJ databases">
        <title>Draft genome sequence of the purine-degrading Clostridium cylindrosporum HC-1 (DSM 605).</title>
        <authorList>
            <person name="Poehlein A."/>
            <person name="Schiel-Bengelsdorf B."/>
            <person name="Bengelsdorf F."/>
            <person name="Daniel R."/>
            <person name="Duerre P."/>
        </authorList>
    </citation>
    <scope>NUCLEOTIDE SEQUENCE [LARGE SCALE GENOMIC DNA]</scope>
    <source>
        <strain evidence="2 3">DSM 605</strain>
    </source>
</reference>
<accession>A0A0J8DAS4</accession>
<evidence type="ECO:0000256" key="1">
    <source>
        <dbReference type="SAM" id="Phobius"/>
    </source>
</evidence>
<evidence type="ECO:0000313" key="3">
    <source>
        <dbReference type="Proteomes" id="UP000036756"/>
    </source>
</evidence>
<organism evidence="2 3">
    <name type="scientific">Clostridium cylindrosporum DSM 605</name>
    <dbReference type="NCBI Taxonomy" id="1121307"/>
    <lineage>
        <taxon>Bacteria</taxon>
        <taxon>Bacillati</taxon>
        <taxon>Bacillota</taxon>
        <taxon>Clostridia</taxon>
        <taxon>Eubacteriales</taxon>
        <taxon>Clostridiaceae</taxon>
        <taxon>Clostridium</taxon>
    </lineage>
</organism>
<keyword evidence="1" id="KW-0472">Membrane</keyword>
<protein>
    <submittedName>
        <fullName evidence="2">Uncharacterized protein</fullName>
    </submittedName>
</protein>
<gene>
    <name evidence="2" type="ORF">CLCY_5c01910</name>
</gene>
<keyword evidence="1" id="KW-1133">Transmembrane helix</keyword>
<comment type="caution">
    <text evidence="2">The sequence shown here is derived from an EMBL/GenBank/DDBJ whole genome shotgun (WGS) entry which is preliminary data.</text>
</comment>
<dbReference type="Proteomes" id="UP000036756">
    <property type="component" value="Unassembled WGS sequence"/>
</dbReference>
<keyword evidence="3" id="KW-1185">Reference proteome</keyword>
<dbReference type="AlphaFoldDB" id="A0A0J8DAS4"/>
<feature type="transmembrane region" description="Helical" evidence="1">
    <location>
        <begin position="45"/>
        <end position="64"/>
    </location>
</feature>
<proteinExistence type="predicted"/>
<sequence length="167" mass="19405">MGALYREEVQCYDKRVLKIAIGIMAIILAVLILCFISDIMLFGDYYKVVLGVTALISITSTIKFRRKMDRVYRYQIIDNEILIEDVTKGRRIVKINFKAKNIVTIDKLGVKYSGKERIVREYDFTCNSKCMNVKRCIFEREGKLYSLKFEPSEALIRKIDGLRGIVK</sequence>
<dbReference type="RefSeq" id="WP_048569675.1">
    <property type="nucleotide sequence ID" value="NZ_LFVU01000004.1"/>
</dbReference>
<dbReference type="STRING" id="1121307.CLCY_5c01910"/>
<dbReference type="PATRIC" id="fig|1121307.3.peg.2129"/>
<evidence type="ECO:0000313" key="2">
    <source>
        <dbReference type="EMBL" id="KMT22952.1"/>
    </source>
</evidence>
<dbReference type="EMBL" id="LFVU01000004">
    <property type="protein sequence ID" value="KMT22952.1"/>
    <property type="molecule type" value="Genomic_DNA"/>
</dbReference>
<feature type="transmembrane region" description="Helical" evidence="1">
    <location>
        <begin position="16"/>
        <end position="39"/>
    </location>
</feature>
<dbReference type="OrthoDB" id="1953575at2"/>
<keyword evidence="1" id="KW-0812">Transmembrane</keyword>